<reference evidence="1 2" key="1">
    <citation type="submission" date="2019-05" db="EMBL/GenBank/DDBJ databases">
        <authorList>
            <person name="Pope W.H."/>
            <person name="Garlena R.A."/>
            <person name="Russell D.A."/>
            <person name="Jacobs-Sera D."/>
            <person name="Hatfull G.F."/>
        </authorList>
    </citation>
    <scope>NUCLEOTIDE SEQUENCE [LARGE SCALE GENOMIC DNA]</scope>
</reference>
<sequence>MNETLNQCKDCGHSSPPRSWLREGSNKYFCTEVTEGTPESYFHTLANKWVVRCRCEHCECKDLGPGQGH</sequence>
<dbReference type="Proteomes" id="UP000316777">
    <property type="component" value="Segment"/>
</dbReference>
<accession>A0A514DDR6</accession>
<gene>
    <name evidence="1" type="primary">86</name>
    <name evidence="1" type="ORF">SEA_PHRAPPUCCINO_86</name>
</gene>
<dbReference type="GeneID" id="64767007"/>
<evidence type="ECO:0000313" key="2">
    <source>
        <dbReference type="Proteomes" id="UP000316777"/>
    </source>
</evidence>
<dbReference type="KEGG" id="vg:64767007"/>
<dbReference type="RefSeq" id="YP_010059775.1">
    <property type="nucleotide sequence ID" value="NC_054727.1"/>
</dbReference>
<proteinExistence type="predicted"/>
<evidence type="ECO:0000313" key="1">
    <source>
        <dbReference type="EMBL" id="QDH91761.1"/>
    </source>
</evidence>
<protein>
    <submittedName>
        <fullName evidence="1">Uncharacterized protein</fullName>
    </submittedName>
</protein>
<keyword evidence="2" id="KW-1185">Reference proteome</keyword>
<organism evidence="1 2">
    <name type="scientific">Mycobacterium phage Phrappuccino</name>
    <dbReference type="NCBI Taxonomy" id="2591223"/>
    <lineage>
        <taxon>Viruses</taxon>
        <taxon>Duplodnaviria</taxon>
        <taxon>Heunggongvirae</taxon>
        <taxon>Uroviricota</taxon>
        <taxon>Caudoviricetes</taxon>
        <taxon>Phrappuccinovirus</taxon>
        <taxon>Phrappuccinovirus phrappuccino</taxon>
        <taxon>Phreappuccinovirus Phrappuccino</taxon>
    </lineage>
</organism>
<dbReference type="EMBL" id="MK937592">
    <property type="protein sequence ID" value="QDH91761.1"/>
    <property type="molecule type" value="Genomic_DNA"/>
</dbReference>
<name>A0A514DDR6_9CAUD</name>